<dbReference type="AlphaFoldDB" id="X0VI55"/>
<name>X0VI55_9ZZZZ</name>
<feature type="non-terminal residue" evidence="1">
    <location>
        <position position="76"/>
    </location>
</feature>
<reference evidence="1" key="1">
    <citation type="journal article" date="2014" name="Front. Microbiol.">
        <title>High frequency of phylogenetically diverse reductive dehalogenase-homologous genes in deep subseafloor sedimentary metagenomes.</title>
        <authorList>
            <person name="Kawai M."/>
            <person name="Futagami T."/>
            <person name="Toyoda A."/>
            <person name="Takaki Y."/>
            <person name="Nishi S."/>
            <person name="Hori S."/>
            <person name="Arai W."/>
            <person name="Tsubouchi T."/>
            <person name="Morono Y."/>
            <person name="Uchiyama I."/>
            <person name="Ito T."/>
            <person name="Fujiyama A."/>
            <person name="Inagaki F."/>
            <person name="Takami H."/>
        </authorList>
    </citation>
    <scope>NUCLEOTIDE SEQUENCE</scope>
    <source>
        <strain evidence="1">Expedition CK06-06</strain>
    </source>
</reference>
<gene>
    <name evidence="1" type="ORF">S01H1_44875</name>
</gene>
<protein>
    <submittedName>
        <fullName evidence="1">Uncharacterized protein</fullName>
    </submittedName>
</protein>
<evidence type="ECO:0000313" key="1">
    <source>
        <dbReference type="EMBL" id="GAG10897.1"/>
    </source>
</evidence>
<dbReference type="EMBL" id="BARS01028645">
    <property type="protein sequence ID" value="GAG10897.1"/>
    <property type="molecule type" value="Genomic_DNA"/>
</dbReference>
<sequence>MSLTKVLFKGIVLLCLVGYLSGLPIEPLYPQVPPPDAGDKEKLFEEEKLLTLRFTEEDLRVVLQTIAEDRPDLNIA</sequence>
<organism evidence="1">
    <name type="scientific">marine sediment metagenome</name>
    <dbReference type="NCBI Taxonomy" id="412755"/>
    <lineage>
        <taxon>unclassified sequences</taxon>
        <taxon>metagenomes</taxon>
        <taxon>ecological metagenomes</taxon>
    </lineage>
</organism>
<accession>X0VI55</accession>
<proteinExistence type="predicted"/>
<comment type="caution">
    <text evidence="1">The sequence shown here is derived from an EMBL/GenBank/DDBJ whole genome shotgun (WGS) entry which is preliminary data.</text>
</comment>